<evidence type="ECO:0000313" key="3">
    <source>
        <dbReference type="Proteomes" id="UP000663854"/>
    </source>
</evidence>
<comment type="caution">
    <text evidence="2">The sequence shown here is derived from an EMBL/GenBank/DDBJ whole genome shotgun (WGS) entry which is preliminary data.</text>
</comment>
<evidence type="ECO:0000313" key="2">
    <source>
        <dbReference type="EMBL" id="CAF0752213.1"/>
    </source>
</evidence>
<sequence length="66" mass="7635">MTTPSPANQSGWQWHPPFLLVQRRPESAPEYENVQSAPANHHVREYRGLPPPETPCRSNTGWLWPF</sequence>
<dbReference type="AlphaFoldDB" id="A0A813PQM1"/>
<reference evidence="2" key="1">
    <citation type="submission" date="2021-02" db="EMBL/GenBank/DDBJ databases">
        <authorList>
            <person name="Nowell W R."/>
        </authorList>
    </citation>
    <scope>NUCLEOTIDE SEQUENCE</scope>
</reference>
<dbReference type="EMBL" id="CAJNOH010000013">
    <property type="protein sequence ID" value="CAF0752213.1"/>
    <property type="molecule type" value="Genomic_DNA"/>
</dbReference>
<dbReference type="Proteomes" id="UP000663854">
    <property type="component" value="Unassembled WGS sequence"/>
</dbReference>
<protein>
    <submittedName>
        <fullName evidence="2">Uncharacterized protein</fullName>
    </submittedName>
</protein>
<organism evidence="2 3">
    <name type="scientific">Rotaria sordida</name>
    <dbReference type="NCBI Taxonomy" id="392033"/>
    <lineage>
        <taxon>Eukaryota</taxon>
        <taxon>Metazoa</taxon>
        <taxon>Spiralia</taxon>
        <taxon>Gnathifera</taxon>
        <taxon>Rotifera</taxon>
        <taxon>Eurotatoria</taxon>
        <taxon>Bdelloidea</taxon>
        <taxon>Philodinida</taxon>
        <taxon>Philodinidae</taxon>
        <taxon>Rotaria</taxon>
    </lineage>
</organism>
<proteinExistence type="predicted"/>
<accession>A0A813PQM1</accession>
<gene>
    <name evidence="2" type="ORF">PYM288_LOCUS2153</name>
</gene>
<evidence type="ECO:0000256" key="1">
    <source>
        <dbReference type="SAM" id="MobiDB-lite"/>
    </source>
</evidence>
<feature type="region of interest" description="Disordered" evidence="1">
    <location>
        <begin position="26"/>
        <end position="52"/>
    </location>
</feature>
<name>A0A813PQM1_9BILA</name>